<feature type="domain" description="Large polyvalent protein-associated" evidence="5">
    <location>
        <begin position="317"/>
        <end position="399"/>
    </location>
</feature>
<dbReference type="EMBL" id="JAVRHY010000029">
    <property type="protein sequence ID" value="MDT0619954.1"/>
    <property type="molecule type" value="Genomic_DNA"/>
</dbReference>
<protein>
    <submittedName>
        <fullName evidence="6">MobQ family relaxase</fullName>
    </submittedName>
</protein>
<sequence length="421" mass="45706">MAIYHLSASMIRRSAGRSATAAAAYRAGERIEDHRTGEVHDYRRRSGVVATGILAPDHAPEWARDRTQLWSAVETAERRRDAQVAREITVALPAELGVRERGRLVAGWVRDQLVARGMVADVAIHAPDASGDARNHHAHILLTTREITPEGFGPKHRGWNDQALLAHWREAWAEHVNRALEQAGHEARVDHRSLADQGIDRLPTRHLGPAAAGMERRGVPSDRGDQARRAADQDAAWRRQLAELDAEIARQAELDRRRQAPMAGQFAAAAAGGRRPRRQHVASVAATTGAQRYRAALLAERAGAWVPDALAGQLAWVQRSGDLDRITWTDGHAMTDAGDQLTVSHGDQADAERAMALAAARGWSSASVTGDDAWIAACAACAAAHGLTLVPADDHQRQLLARLDGGRRAPQDDYLPPTPGM</sequence>
<dbReference type="InterPro" id="IPR005053">
    <property type="entry name" value="MobA_MobL"/>
</dbReference>
<dbReference type="NCBIfam" id="NF041496">
    <property type="entry name" value="MobQ"/>
    <property type="match status" value="1"/>
</dbReference>
<keyword evidence="2" id="KW-0184">Conjugation</keyword>
<evidence type="ECO:0000259" key="5">
    <source>
        <dbReference type="Pfam" id="PF18821"/>
    </source>
</evidence>
<proteinExistence type="inferred from homology"/>
<dbReference type="Proteomes" id="UP001259982">
    <property type="component" value="Unassembled WGS sequence"/>
</dbReference>
<name>A0ABU3BBW3_9GAMM</name>
<reference evidence="6 7" key="1">
    <citation type="submission" date="2023-09" db="EMBL/GenBank/DDBJ databases">
        <authorList>
            <person name="Rey-Velasco X."/>
        </authorList>
    </citation>
    <scope>NUCLEOTIDE SEQUENCE [LARGE SCALE GENOMIC DNA]</scope>
    <source>
        <strain evidence="6 7">P385</strain>
    </source>
</reference>
<dbReference type="InterPro" id="IPR040677">
    <property type="entry name" value="LPD7"/>
</dbReference>
<dbReference type="RefSeq" id="WP_311660701.1">
    <property type="nucleotide sequence ID" value="NZ_JAVRHY010000029.1"/>
</dbReference>
<dbReference type="Gene3D" id="3.30.930.30">
    <property type="match status" value="1"/>
</dbReference>
<keyword evidence="7" id="KW-1185">Reference proteome</keyword>
<evidence type="ECO:0000256" key="2">
    <source>
        <dbReference type="ARBA" id="ARBA00022971"/>
    </source>
</evidence>
<accession>A0ABU3BBW3</accession>
<comment type="similarity">
    <text evidence="1">Belongs to the MobA/MobL family.</text>
</comment>
<organism evidence="6 7">
    <name type="scientific">Spectribacter acetivorans</name>
    <dbReference type="NCBI Taxonomy" id="3075603"/>
    <lineage>
        <taxon>Bacteria</taxon>
        <taxon>Pseudomonadati</taxon>
        <taxon>Pseudomonadota</taxon>
        <taxon>Gammaproteobacteria</taxon>
        <taxon>Salinisphaerales</taxon>
        <taxon>Salinisphaeraceae</taxon>
        <taxon>Spectribacter</taxon>
    </lineage>
</organism>
<gene>
    <name evidence="6" type="primary">mobQ</name>
    <name evidence="6" type="ORF">RM531_15910</name>
</gene>
<feature type="domain" description="MobA/MobL protein" evidence="4">
    <location>
        <begin position="17"/>
        <end position="217"/>
    </location>
</feature>
<evidence type="ECO:0000259" key="4">
    <source>
        <dbReference type="Pfam" id="PF03389"/>
    </source>
</evidence>
<evidence type="ECO:0000313" key="6">
    <source>
        <dbReference type="EMBL" id="MDT0619954.1"/>
    </source>
</evidence>
<feature type="compositionally biased region" description="Basic and acidic residues" evidence="3">
    <location>
        <begin position="214"/>
        <end position="233"/>
    </location>
</feature>
<comment type="caution">
    <text evidence="6">The sequence shown here is derived from an EMBL/GenBank/DDBJ whole genome shotgun (WGS) entry which is preliminary data.</text>
</comment>
<evidence type="ECO:0000313" key="7">
    <source>
        <dbReference type="Proteomes" id="UP001259982"/>
    </source>
</evidence>
<dbReference type="Pfam" id="PF18821">
    <property type="entry name" value="LPD7"/>
    <property type="match status" value="1"/>
</dbReference>
<dbReference type="Pfam" id="PF03389">
    <property type="entry name" value="MobA_MobL"/>
    <property type="match status" value="1"/>
</dbReference>
<evidence type="ECO:0000256" key="1">
    <source>
        <dbReference type="ARBA" id="ARBA00010873"/>
    </source>
</evidence>
<feature type="region of interest" description="Disordered" evidence="3">
    <location>
        <begin position="212"/>
        <end position="233"/>
    </location>
</feature>
<evidence type="ECO:0000256" key="3">
    <source>
        <dbReference type="SAM" id="MobiDB-lite"/>
    </source>
</evidence>